<dbReference type="EMBL" id="KB206169">
    <property type="protein sequence ID" value="ELP94799.1"/>
    <property type="molecule type" value="Genomic_DNA"/>
</dbReference>
<dbReference type="KEGG" id="eiv:EIN_246930"/>
<dbReference type="GO" id="GO:0009225">
    <property type="term" value="P:nucleotide-sugar metabolic process"/>
    <property type="evidence" value="ECO:0007669"/>
    <property type="project" value="TreeGrafter"/>
</dbReference>
<dbReference type="InterPro" id="IPR007724">
    <property type="entry name" value="Poly_GlycHdrlase"/>
</dbReference>
<dbReference type="GO" id="GO:1990966">
    <property type="term" value="P:ATP generation from poly-ADP-D-ribose"/>
    <property type="evidence" value="ECO:0007669"/>
    <property type="project" value="TreeGrafter"/>
</dbReference>
<dbReference type="Pfam" id="PF05028">
    <property type="entry name" value="PARG_cat_C"/>
    <property type="match status" value="1"/>
</dbReference>
<name>A0A0A1UGD5_ENTIV</name>
<feature type="domain" description="PARG catalytic Macro" evidence="2">
    <location>
        <begin position="25"/>
        <end position="209"/>
    </location>
</feature>
<dbReference type="PANTHER" id="PTHR12837">
    <property type="entry name" value="POLY ADP-RIBOSE GLYCOHYDROLASE"/>
    <property type="match status" value="1"/>
</dbReference>
<dbReference type="VEuPathDB" id="AmoebaDB:EIN_246930"/>
<evidence type="ECO:0000259" key="2">
    <source>
        <dbReference type="Pfam" id="PF05028"/>
    </source>
</evidence>
<dbReference type="AlphaFoldDB" id="A0A0A1UGD5"/>
<gene>
    <name evidence="3" type="ORF">EIN_246930</name>
</gene>
<reference evidence="3 4" key="1">
    <citation type="submission" date="2012-10" db="EMBL/GenBank/DDBJ databases">
        <authorList>
            <person name="Zafar N."/>
            <person name="Inman J."/>
            <person name="Hall N."/>
            <person name="Lorenzi H."/>
            <person name="Caler E."/>
        </authorList>
    </citation>
    <scope>NUCLEOTIDE SEQUENCE [LARGE SCALE GENOMIC DNA]</scope>
    <source>
        <strain evidence="3 4">IP1</strain>
    </source>
</reference>
<evidence type="ECO:0000313" key="3">
    <source>
        <dbReference type="EMBL" id="ELP94799.1"/>
    </source>
</evidence>
<dbReference type="GO" id="GO:0005634">
    <property type="term" value="C:nucleus"/>
    <property type="evidence" value="ECO:0007669"/>
    <property type="project" value="TreeGrafter"/>
</dbReference>
<sequence>MILYPEKEETVTFKRCVLKKESDINWETDDHELGDVLFDNGGIEASDFPVQIDFANKNFHLSKLSVGATQEEIICATKPESFLGICVFDTMGERDCVVISDALSISRVSGFGKAFRWEEIRCENEITEEVDLVAIDSCIQSCYTKDNIIRDLNKAYLGFKSGRGRVSSGRWGCGVFNNDPALKFIQQVMAASVIETTLKLHWFDKKETEKFDALLKLMKKRQMRVKDVYKMIINANTKKFLESVENTTDGFKLY</sequence>
<dbReference type="OrthoDB" id="1937899at2759"/>
<dbReference type="GO" id="GO:0004649">
    <property type="term" value="F:poly(ADP-ribose) glycohydrolase activity"/>
    <property type="evidence" value="ECO:0007669"/>
    <property type="project" value="InterPro"/>
</dbReference>
<protein>
    <recommendedName>
        <fullName evidence="2">PARG catalytic Macro domain-containing protein</fullName>
    </recommendedName>
</protein>
<feature type="active site" evidence="1">
    <location>
        <position position="53"/>
    </location>
</feature>
<organism evidence="3 4">
    <name type="scientific">Entamoeba invadens IP1</name>
    <dbReference type="NCBI Taxonomy" id="370355"/>
    <lineage>
        <taxon>Eukaryota</taxon>
        <taxon>Amoebozoa</taxon>
        <taxon>Evosea</taxon>
        <taxon>Archamoebae</taxon>
        <taxon>Mastigamoebida</taxon>
        <taxon>Entamoebidae</taxon>
        <taxon>Entamoeba</taxon>
    </lineage>
</organism>
<evidence type="ECO:0000313" key="4">
    <source>
        <dbReference type="Proteomes" id="UP000014680"/>
    </source>
</evidence>
<keyword evidence="4" id="KW-1185">Reference proteome</keyword>
<dbReference type="GO" id="GO:0005975">
    <property type="term" value="P:carbohydrate metabolic process"/>
    <property type="evidence" value="ECO:0007669"/>
    <property type="project" value="InterPro"/>
</dbReference>
<evidence type="ECO:0000256" key="1">
    <source>
        <dbReference type="PIRSR" id="PIRSR607724-1"/>
    </source>
</evidence>
<dbReference type="GO" id="GO:0005737">
    <property type="term" value="C:cytoplasm"/>
    <property type="evidence" value="ECO:0007669"/>
    <property type="project" value="TreeGrafter"/>
</dbReference>
<dbReference type="Proteomes" id="UP000014680">
    <property type="component" value="Unassembled WGS sequence"/>
</dbReference>
<dbReference type="OMA" id="MIINANT"/>
<feature type="active site" evidence="1">
    <location>
        <position position="72"/>
    </location>
</feature>
<proteinExistence type="predicted"/>
<dbReference type="GeneID" id="14893766"/>
<feature type="active site" evidence="1">
    <location>
        <position position="71"/>
    </location>
</feature>
<dbReference type="GO" id="GO:0006282">
    <property type="term" value="P:regulation of DNA repair"/>
    <property type="evidence" value="ECO:0007669"/>
    <property type="project" value="InterPro"/>
</dbReference>
<dbReference type="InterPro" id="IPR046372">
    <property type="entry name" value="PARG_cat_C"/>
</dbReference>
<dbReference type="PANTHER" id="PTHR12837:SF0">
    <property type="entry name" value="POLY(ADP-RIBOSE) GLYCOHYDROLASE"/>
    <property type="match status" value="1"/>
</dbReference>
<accession>A0A0A1UGD5</accession>
<dbReference type="RefSeq" id="XP_004261570.1">
    <property type="nucleotide sequence ID" value="XM_004261522.1"/>
</dbReference>